<evidence type="ECO:0000256" key="4">
    <source>
        <dbReference type="ARBA" id="ARBA00022960"/>
    </source>
</evidence>
<feature type="transmembrane region" description="Helical" evidence="10">
    <location>
        <begin position="371"/>
        <end position="390"/>
    </location>
</feature>
<feature type="transmembrane region" description="Helical" evidence="10">
    <location>
        <begin position="181"/>
        <end position="200"/>
    </location>
</feature>
<dbReference type="Proteomes" id="UP001165460">
    <property type="component" value="Unassembled WGS sequence"/>
</dbReference>
<organism evidence="11 12">
    <name type="scientific">Pedobacter montanisoli</name>
    <dbReference type="NCBI Taxonomy" id="2923277"/>
    <lineage>
        <taxon>Bacteria</taxon>
        <taxon>Pseudomonadati</taxon>
        <taxon>Bacteroidota</taxon>
        <taxon>Sphingobacteriia</taxon>
        <taxon>Sphingobacteriales</taxon>
        <taxon>Sphingobacteriaceae</taxon>
        <taxon>Pedobacter</taxon>
    </lineage>
</organism>
<sequence>MIKKVTKIFTTSLLGKILGFLRIQLLTVFFGANYLTDAIILVTNIYWFWSNNIVDSLFSNTLIPRVAKHGKRKMQIVEAIRTISAVNVLSIFLGISVIFFSKGILHVFAPGANDELYMHSNHLMLLMFPLLFLIPLTEIFTLLNQYNEKFFISASNMTIWNLFQIIAILIVYYFFRVDLLLYVYAICTVLSYLVTSFMQLSSIDYRNNFPLKHLFHISLRHFKKSILHNFSYFLSTVFLQVNLYVNFAFIASLGAGAITIYNNIIKIPDVIQSLVMTSFTILFFNEIANSKDKIVPHFKKFTLFIFVITIGLYIACSFYGKEFLYLIFTKKVFDPFPETGAVLMFATINIYFLGKFLLLIKTAIIENRGKYLLKMTFIACLLNVALNYFLVDKYGMMGVVISTLSVHIVLSQTVQVIMLKFRKELSLVYLFDLLLITVFVFTLLKYN</sequence>
<keyword evidence="12" id="KW-1185">Reference proteome</keyword>
<evidence type="ECO:0000256" key="7">
    <source>
        <dbReference type="ARBA" id="ARBA00023136"/>
    </source>
</evidence>
<dbReference type="Pfam" id="PF03023">
    <property type="entry name" value="MurJ"/>
    <property type="match status" value="1"/>
</dbReference>
<protein>
    <recommendedName>
        <fullName evidence="13">Polysaccharide biosynthesis protein C-terminal domain-containing protein</fullName>
    </recommendedName>
</protein>
<feature type="transmembrane region" description="Helical" evidence="10">
    <location>
        <begin position="270"/>
        <end position="289"/>
    </location>
</feature>
<comment type="similarity">
    <text evidence="9">Belongs to the MurJ/MviN family.</text>
</comment>
<comment type="caution">
    <text evidence="11">The sequence shown here is derived from an EMBL/GenBank/DDBJ whole genome shotgun (WGS) entry which is preliminary data.</text>
</comment>
<evidence type="ECO:0000256" key="5">
    <source>
        <dbReference type="ARBA" id="ARBA00022984"/>
    </source>
</evidence>
<dbReference type="InterPro" id="IPR004268">
    <property type="entry name" value="MurJ"/>
</dbReference>
<reference evidence="11" key="1">
    <citation type="submission" date="2022-03" db="EMBL/GenBank/DDBJ databases">
        <authorList>
            <person name="Woo C.Y."/>
        </authorList>
    </citation>
    <scope>NUCLEOTIDE SEQUENCE</scope>
    <source>
        <strain evidence="11">CYS-01</strain>
    </source>
</reference>
<dbReference type="PANTHER" id="PTHR30250:SF11">
    <property type="entry name" value="O-ANTIGEN TRANSPORTER-RELATED"/>
    <property type="match status" value="1"/>
</dbReference>
<evidence type="ECO:0000313" key="11">
    <source>
        <dbReference type="EMBL" id="MCJ0741500.1"/>
    </source>
</evidence>
<feature type="transmembrane region" description="Helical" evidence="10">
    <location>
        <begin position="150"/>
        <end position="175"/>
    </location>
</feature>
<evidence type="ECO:0008006" key="13">
    <source>
        <dbReference type="Google" id="ProtNLM"/>
    </source>
</evidence>
<keyword evidence="6 10" id="KW-1133">Transmembrane helix</keyword>
<evidence type="ECO:0000313" key="12">
    <source>
        <dbReference type="Proteomes" id="UP001165460"/>
    </source>
</evidence>
<feature type="transmembrane region" description="Helical" evidence="10">
    <location>
        <begin position="38"/>
        <end position="58"/>
    </location>
</feature>
<comment type="function">
    <text evidence="8">Involved in peptidoglycan biosynthesis. Transports lipid-linked peptidoglycan precursors from the inner to the outer leaflet of the cytoplasmic membrane.</text>
</comment>
<evidence type="ECO:0000256" key="8">
    <source>
        <dbReference type="ARBA" id="ARBA00060041"/>
    </source>
</evidence>
<keyword evidence="7 10" id="KW-0472">Membrane</keyword>
<evidence type="ECO:0000256" key="3">
    <source>
        <dbReference type="ARBA" id="ARBA00022692"/>
    </source>
</evidence>
<feature type="transmembrane region" description="Helical" evidence="10">
    <location>
        <begin position="230"/>
        <end position="258"/>
    </location>
</feature>
<keyword evidence="4" id="KW-0133">Cell shape</keyword>
<keyword evidence="2" id="KW-1003">Cell membrane</keyword>
<feature type="transmembrane region" description="Helical" evidence="10">
    <location>
        <begin position="340"/>
        <end position="359"/>
    </location>
</feature>
<evidence type="ECO:0000256" key="1">
    <source>
        <dbReference type="ARBA" id="ARBA00004651"/>
    </source>
</evidence>
<evidence type="ECO:0000256" key="10">
    <source>
        <dbReference type="SAM" id="Phobius"/>
    </source>
</evidence>
<feature type="transmembrane region" description="Helical" evidence="10">
    <location>
        <begin position="396"/>
        <end position="419"/>
    </location>
</feature>
<evidence type="ECO:0000256" key="9">
    <source>
        <dbReference type="ARBA" id="ARBA00061532"/>
    </source>
</evidence>
<dbReference type="EMBL" id="JALGBH010000001">
    <property type="protein sequence ID" value="MCJ0741500.1"/>
    <property type="molecule type" value="Genomic_DNA"/>
</dbReference>
<keyword evidence="3 10" id="KW-0812">Transmembrane</keyword>
<evidence type="ECO:0000256" key="2">
    <source>
        <dbReference type="ARBA" id="ARBA00022475"/>
    </source>
</evidence>
<evidence type="ECO:0000256" key="6">
    <source>
        <dbReference type="ARBA" id="ARBA00022989"/>
    </source>
</evidence>
<gene>
    <name evidence="11" type="ORF">MMF97_02175</name>
</gene>
<feature type="transmembrane region" description="Helical" evidence="10">
    <location>
        <begin position="79"/>
        <end position="101"/>
    </location>
</feature>
<dbReference type="RefSeq" id="WP_243358433.1">
    <property type="nucleotide sequence ID" value="NZ_JALGBH010000001.1"/>
</dbReference>
<feature type="transmembrane region" description="Helical" evidence="10">
    <location>
        <begin position="301"/>
        <end position="320"/>
    </location>
</feature>
<feature type="transmembrane region" description="Helical" evidence="10">
    <location>
        <begin position="121"/>
        <end position="143"/>
    </location>
</feature>
<keyword evidence="5" id="KW-0573">Peptidoglycan synthesis</keyword>
<feature type="transmembrane region" description="Helical" evidence="10">
    <location>
        <begin position="426"/>
        <end position="444"/>
    </location>
</feature>
<dbReference type="InterPro" id="IPR050833">
    <property type="entry name" value="Poly_Biosynth_Transport"/>
</dbReference>
<dbReference type="PANTHER" id="PTHR30250">
    <property type="entry name" value="PST FAMILY PREDICTED COLANIC ACID TRANSPORTER"/>
    <property type="match status" value="1"/>
</dbReference>
<accession>A0ABS9ZSD7</accession>
<feature type="transmembrane region" description="Helical" evidence="10">
    <location>
        <begin position="12"/>
        <end position="32"/>
    </location>
</feature>
<comment type="subcellular location">
    <subcellularLocation>
        <location evidence="1">Cell membrane</location>
        <topology evidence="1">Multi-pass membrane protein</topology>
    </subcellularLocation>
</comment>
<name>A0ABS9ZSD7_9SPHI</name>
<proteinExistence type="inferred from homology"/>